<sequence length="165" mass="18946">MANDPPPQSLVLSDIMHTLSPSPGPQNTDQSHHANGTDAEERDRSLDPPQEIDLKNYRNRIAEMVLLPSDGNESSTPRERELANMVLSLLDARQWDPAQLFEQADTISGLMQERELILQLFSEERARWKSEREGWERSAEALISQKMREVPDAFRTEVRYLLSVY</sequence>
<organism evidence="2 3">
    <name type="scientific">Armillaria tabescens</name>
    <name type="common">Ringless honey mushroom</name>
    <name type="synonym">Agaricus tabescens</name>
    <dbReference type="NCBI Taxonomy" id="1929756"/>
    <lineage>
        <taxon>Eukaryota</taxon>
        <taxon>Fungi</taxon>
        <taxon>Dikarya</taxon>
        <taxon>Basidiomycota</taxon>
        <taxon>Agaricomycotina</taxon>
        <taxon>Agaricomycetes</taxon>
        <taxon>Agaricomycetidae</taxon>
        <taxon>Agaricales</taxon>
        <taxon>Marasmiineae</taxon>
        <taxon>Physalacriaceae</taxon>
        <taxon>Desarmillaria</taxon>
    </lineage>
</organism>
<evidence type="ECO:0000313" key="2">
    <source>
        <dbReference type="EMBL" id="KAK0447482.1"/>
    </source>
</evidence>
<proteinExistence type="predicted"/>
<evidence type="ECO:0000313" key="3">
    <source>
        <dbReference type="Proteomes" id="UP001175211"/>
    </source>
</evidence>
<dbReference type="EMBL" id="JAUEPS010000044">
    <property type="protein sequence ID" value="KAK0447482.1"/>
    <property type="molecule type" value="Genomic_DNA"/>
</dbReference>
<feature type="compositionally biased region" description="Polar residues" evidence="1">
    <location>
        <begin position="19"/>
        <end position="29"/>
    </location>
</feature>
<comment type="caution">
    <text evidence="2">The sequence shown here is derived from an EMBL/GenBank/DDBJ whole genome shotgun (WGS) entry which is preliminary data.</text>
</comment>
<feature type="region of interest" description="Disordered" evidence="1">
    <location>
        <begin position="1"/>
        <end position="53"/>
    </location>
</feature>
<evidence type="ECO:0000256" key="1">
    <source>
        <dbReference type="SAM" id="MobiDB-lite"/>
    </source>
</evidence>
<dbReference type="AlphaFoldDB" id="A0AA39MUW1"/>
<dbReference type="GeneID" id="85351492"/>
<dbReference type="Proteomes" id="UP001175211">
    <property type="component" value="Unassembled WGS sequence"/>
</dbReference>
<accession>A0AA39MUW1</accession>
<feature type="compositionally biased region" description="Basic and acidic residues" evidence="1">
    <location>
        <begin position="39"/>
        <end position="53"/>
    </location>
</feature>
<keyword evidence="3" id="KW-1185">Reference proteome</keyword>
<reference evidence="2" key="1">
    <citation type="submission" date="2023-06" db="EMBL/GenBank/DDBJ databases">
        <authorList>
            <consortium name="Lawrence Berkeley National Laboratory"/>
            <person name="Ahrendt S."/>
            <person name="Sahu N."/>
            <person name="Indic B."/>
            <person name="Wong-Bajracharya J."/>
            <person name="Merenyi Z."/>
            <person name="Ke H.-M."/>
            <person name="Monk M."/>
            <person name="Kocsube S."/>
            <person name="Drula E."/>
            <person name="Lipzen A."/>
            <person name="Balint B."/>
            <person name="Henrissat B."/>
            <person name="Andreopoulos B."/>
            <person name="Martin F.M."/>
            <person name="Harder C.B."/>
            <person name="Rigling D."/>
            <person name="Ford K.L."/>
            <person name="Foster G.D."/>
            <person name="Pangilinan J."/>
            <person name="Papanicolaou A."/>
            <person name="Barry K."/>
            <person name="LaButti K."/>
            <person name="Viragh M."/>
            <person name="Koriabine M."/>
            <person name="Yan M."/>
            <person name="Riley R."/>
            <person name="Champramary S."/>
            <person name="Plett K.L."/>
            <person name="Tsai I.J."/>
            <person name="Slot J."/>
            <person name="Sipos G."/>
            <person name="Plett J."/>
            <person name="Nagy L.G."/>
            <person name="Grigoriev I.V."/>
        </authorList>
    </citation>
    <scope>NUCLEOTIDE SEQUENCE</scope>
    <source>
        <strain evidence="2">CCBAS 213</strain>
    </source>
</reference>
<gene>
    <name evidence="2" type="ORF">EV420DRAFT_1276173</name>
</gene>
<dbReference type="RefSeq" id="XP_060326203.1">
    <property type="nucleotide sequence ID" value="XM_060467944.1"/>
</dbReference>
<name>A0AA39MUW1_ARMTA</name>
<protein>
    <submittedName>
        <fullName evidence="2">Uncharacterized protein</fullName>
    </submittedName>
</protein>